<dbReference type="GO" id="GO:0004148">
    <property type="term" value="F:dihydrolipoyl dehydrogenase (NADH) activity"/>
    <property type="evidence" value="ECO:0007669"/>
    <property type="project" value="TreeGrafter"/>
</dbReference>
<dbReference type="InterPro" id="IPR001100">
    <property type="entry name" value="Pyr_nuc-diS_OxRdtase"/>
</dbReference>
<dbReference type="PIRSF" id="PIRSF000350">
    <property type="entry name" value="Mercury_reductase_MerA"/>
    <property type="match status" value="1"/>
</dbReference>
<feature type="domain" description="FAD/NAD(P)-binding" evidence="8">
    <location>
        <begin position="28"/>
        <end position="337"/>
    </location>
</feature>
<dbReference type="EMBL" id="BMOU01000003">
    <property type="protein sequence ID" value="GGN93831.1"/>
    <property type="molecule type" value="Genomic_DNA"/>
</dbReference>
<protein>
    <submittedName>
        <fullName evidence="9">Dihydrolipoyl dehydrogenase</fullName>
    </submittedName>
</protein>
<dbReference type="PANTHER" id="PTHR22912:SF217">
    <property type="entry name" value="DIHYDROLIPOYL DEHYDROGENASE"/>
    <property type="match status" value="1"/>
</dbReference>
<dbReference type="InterPro" id="IPR036188">
    <property type="entry name" value="FAD/NAD-bd_sf"/>
</dbReference>
<comment type="similarity">
    <text evidence="2">Belongs to the class-I pyridine nucleotide-disulfide oxidoreductase family.</text>
</comment>
<evidence type="ECO:0000256" key="2">
    <source>
        <dbReference type="ARBA" id="ARBA00007532"/>
    </source>
</evidence>
<keyword evidence="3" id="KW-0285">Flavoprotein</keyword>
<dbReference type="AlphaFoldDB" id="A0A830GLK9"/>
<evidence type="ECO:0000259" key="8">
    <source>
        <dbReference type="Pfam" id="PF07992"/>
    </source>
</evidence>
<dbReference type="FunFam" id="3.30.390.30:FF:000001">
    <property type="entry name" value="Dihydrolipoyl dehydrogenase"/>
    <property type="match status" value="1"/>
</dbReference>
<dbReference type="GO" id="GO:0006103">
    <property type="term" value="P:2-oxoglutarate metabolic process"/>
    <property type="evidence" value="ECO:0007669"/>
    <property type="project" value="TreeGrafter"/>
</dbReference>
<evidence type="ECO:0000256" key="4">
    <source>
        <dbReference type="ARBA" id="ARBA00022827"/>
    </source>
</evidence>
<evidence type="ECO:0000256" key="1">
    <source>
        <dbReference type="ARBA" id="ARBA00001974"/>
    </source>
</evidence>
<dbReference type="InterPro" id="IPR016156">
    <property type="entry name" value="FAD/NAD-linked_Rdtase_dimer_sf"/>
</dbReference>
<dbReference type="PANTHER" id="PTHR22912">
    <property type="entry name" value="DISULFIDE OXIDOREDUCTASE"/>
    <property type="match status" value="1"/>
</dbReference>
<keyword evidence="6" id="KW-0520">NAD</keyword>
<dbReference type="InterPro" id="IPR023753">
    <property type="entry name" value="FAD/NAD-binding_dom"/>
</dbReference>
<organism evidence="9 10">
    <name type="scientific">Haloarcula pellucida</name>
    <dbReference type="NCBI Taxonomy" id="1427151"/>
    <lineage>
        <taxon>Archaea</taxon>
        <taxon>Methanobacteriati</taxon>
        <taxon>Methanobacteriota</taxon>
        <taxon>Stenosarchaea group</taxon>
        <taxon>Halobacteria</taxon>
        <taxon>Halobacteriales</taxon>
        <taxon>Haloarculaceae</taxon>
        <taxon>Haloarcula</taxon>
    </lineage>
</organism>
<dbReference type="InterPro" id="IPR004099">
    <property type="entry name" value="Pyr_nucl-diS_OxRdtase_dimer"/>
</dbReference>
<dbReference type="Pfam" id="PF02852">
    <property type="entry name" value="Pyr_redox_dim"/>
    <property type="match status" value="1"/>
</dbReference>
<reference evidence="9" key="1">
    <citation type="journal article" date="2014" name="Int. J. Syst. Evol. Microbiol.">
        <title>Complete genome sequence of Corynebacterium casei LMG S-19264T (=DSM 44701T), isolated from a smear-ripened cheese.</title>
        <authorList>
            <consortium name="US DOE Joint Genome Institute (JGI-PGF)"/>
            <person name="Walter F."/>
            <person name="Albersmeier A."/>
            <person name="Kalinowski J."/>
            <person name="Ruckert C."/>
        </authorList>
    </citation>
    <scope>NUCLEOTIDE SEQUENCE</scope>
    <source>
        <strain evidence="9">JCM 17820</strain>
    </source>
</reference>
<dbReference type="GO" id="GO:0050660">
    <property type="term" value="F:flavin adenine dinucleotide binding"/>
    <property type="evidence" value="ECO:0007669"/>
    <property type="project" value="TreeGrafter"/>
</dbReference>
<dbReference type="PRINTS" id="PR00411">
    <property type="entry name" value="PNDRDTASEI"/>
</dbReference>
<reference evidence="9" key="2">
    <citation type="submission" date="2020-09" db="EMBL/GenBank/DDBJ databases">
        <authorList>
            <person name="Sun Q."/>
            <person name="Ohkuma M."/>
        </authorList>
    </citation>
    <scope>NUCLEOTIDE SEQUENCE</scope>
    <source>
        <strain evidence="9">JCM 17820</strain>
    </source>
</reference>
<evidence type="ECO:0000313" key="9">
    <source>
        <dbReference type="EMBL" id="GGN93831.1"/>
    </source>
</evidence>
<dbReference type="Pfam" id="PF07992">
    <property type="entry name" value="Pyr_redox_2"/>
    <property type="match status" value="1"/>
</dbReference>
<keyword evidence="4" id="KW-0274">FAD</keyword>
<evidence type="ECO:0000256" key="6">
    <source>
        <dbReference type="ARBA" id="ARBA00023027"/>
    </source>
</evidence>
<evidence type="ECO:0000259" key="7">
    <source>
        <dbReference type="Pfam" id="PF02852"/>
    </source>
</evidence>
<sequence length="477" mass="51036">MPEVRAIEPNCRGSFFVVGVVEIDMADFDVLVIGGGTGNNVASAAADAGLETALVEPGPLGGTCLNRGCNPSKMLIQAANAINHVRDAEQFHVDATLDGVDHAAVVDEMDDLLGGIAEDMEARYREKENLTLFKERTEFVDERTVRLGGEAVTAEKVVVAAGSRPIVPPIDGLEDVDYLTSQDALYLRATPESLVILGGGYIAVELGYFFDAMGTDVTIVEMMDSLVHREDGDVAEAFTDIAADRHDVYTGHRVTAVEETGEGYAVHAETETSDETTVEGSEVLVALGRRPNSDTLNLETAGIDVDDRGFVETNEYLQTTAENVWAQGDIAGNALFKHSGDYETRHTVANVVHEESRAIDLSAMPHTIFTEPQMAGVGATEEELTDEDTEYVVGRADYVDSAMGRAKKLDHGFVKVLAAPDGEILGAHAIGYEASTLLHEAVLAMRTGVTVDDVAGTIHAHPTLSKVVEAAFRDVSN</sequence>
<proteinExistence type="inferred from homology"/>
<accession>A0A830GLK9</accession>
<feature type="domain" description="Pyridine nucleotide-disulphide oxidoreductase dimerisation" evidence="7">
    <location>
        <begin position="364"/>
        <end position="469"/>
    </location>
</feature>
<dbReference type="Proteomes" id="UP000605784">
    <property type="component" value="Unassembled WGS sequence"/>
</dbReference>
<dbReference type="Gene3D" id="3.30.390.30">
    <property type="match status" value="1"/>
</dbReference>
<dbReference type="PRINTS" id="PR00368">
    <property type="entry name" value="FADPNR"/>
</dbReference>
<name>A0A830GLK9_9EURY</name>
<dbReference type="Gene3D" id="3.50.50.60">
    <property type="entry name" value="FAD/NAD(P)-binding domain"/>
    <property type="match status" value="2"/>
</dbReference>
<evidence type="ECO:0000256" key="5">
    <source>
        <dbReference type="ARBA" id="ARBA00023002"/>
    </source>
</evidence>
<evidence type="ECO:0000256" key="3">
    <source>
        <dbReference type="ARBA" id="ARBA00022630"/>
    </source>
</evidence>
<comment type="cofactor">
    <cofactor evidence="1">
        <name>FAD</name>
        <dbReference type="ChEBI" id="CHEBI:57692"/>
    </cofactor>
</comment>
<keyword evidence="5" id="KW-0560">Oxidoreductase</keyword>
<dbReference type="SUPFAM" id="SSF51905">
    <property type="entry name" value="FAD/NAD(P)-binding domain"/>
    <property type="match status" value="1"/>
</dbReference>
<keyword evidence="10" id="KW-1185">Reference proteome</keyword>
<evidence type="ECO:0000313" key="10">
    <source>
        <dbReference type="Proteomes" id="UP000605784"/>
    </source>
</evidence>
<dbReference type="SUPFAM" id="SSF55424">
    <property type="entry name" value="FAD/NAD-linked reductases, dimerisation (C-terminal) domain"/>
    <property type="match status" value="1"/>
</dbReference>
<dbReference type="InterPro" id="IPR050151">
    <property type="entry name" value="Class-I_Pyr_Nuc-Dis_Oxidored"/>
</dbReference>
<comment type="caution">
    <text evidence="9">The sequence shown here is derived from an EMBL/GenBank/DDBJ whole genome shotgun (WGS) entry which is preliminary data.</text>
</comment>
<gene>
    <name evidence="9" type="primary">lpd</name>
    <name evidence="9" type="ORF">GCM10009030_19590</name>
</gene>